<protein>
    <submittedName>
        <fullName evidence="2">Uncharacterized protein</fullName>
    </submittedName>
</protein>
<sequence>MSASSTPRLYAIHDASNKPNLTLHEYGKRADDLMSTYTDGAHLEPTQHTTATIATPPTPTTGPPPLTHTQLQPPTPPPQPTP</sequence>
<feature type="compositionally biased region" description="Pro residues" evidence="1">
    <location>
        <begin position="73"/>
        <end position="82"/>
    </location>
</feature>
<organism evidence="2 3">
    <name type="scientific">Petrolisthes cinctipes</name>
    <name type="common">Flat porcelain crab</name>
    <dbReference type="NCBI Taxonomy" id="88211"/>
    <lineage>
        <taxon>Eukaryota</taxon>
        <taxon>Metazoa</taxon>
        <taxon>Ecdysozoa</taxon>
        <taxon>Arthropoda</taxon>
        <taxon>Crustacea</taxon>
        <taxon>Multicrustacea</taxon>
        <taxon>Malacostraca</taxon>
        <taxon>Eumalacostraca</taxon>
        <taxon>Eucarida</taxon>
        <taxon>Decapoda</taxon>
        <taxon>Pleocyemata</taxon>
        <taxon>Anomura</taxon>
        <taxon>Galatheoidea</taxon>
        <taxon>Porcellanidae</taxon>
        <taxon>Petrolisthes</taxon>
    </lineage>
</organism>
<keyword evidence="3" id="KW-1185">Reference proteome</keyword>
<gene>
    <name evidence="2" type="ORF">Pcinc_009820</name>
</gene>
<feature type="compositionally biased region" description="Pro residues" evidence="1">
    <location>
        <begin position="56"/>
        <end position="66"/>
    </location>
</feature>
<dbReference type="AlphaFoldDB" id="A0AAE1GA98"/>
<feature type="region of interest" description="Disordered" evidence="1">
    <location>
        <begin position="38"/>
        <end position="82"/>
    </location>
</feature>
<proteinExistence type="predicted"/>
<feature type="region of interest" description="Disordered" evidence="1">
    <location>
        <begin position="1"/>
        <end position="20"/>
    </location>
</feature>
<name>A0AAE1GA98_PETCI</name>
<evidence type="ECO:0000256" key="1">
    <source>
        <dbReference type="SAM" id="MobiDB-lite"/>
    </source>
</evidence>
<dbReference type="Proteomes" id="UP001286313">
    <property type="component" value="Unassembled WGS sequence"/>
</dbReference>
<comment type="caution">
    <text evidence="2">The sequence shown here is derived from an EMBL/GenBank/DDBJ whole genome shotgun (WGS) entry which is preliminary data.</text>
</comment>
<accession>A0AAE1GA98</accession>
<feature type="compositionally biased region" description="Low complexity" evidence="1">
    <location>
        <begin position="46"/>
        <end position="55"/>
    </location>
</feature>
<dbReference type="EMBL" id="JAWQEG010000740">
    <property type="protein sequence ID" value="KAK3885993.1"/>
    <property type="molecule type" value="Genomic_DNA"/>
</dbReference>
<evidence type="ECO:0000313" key="3">
    <source>
        <dbReference type="Proteomes" id="UP001286313"/>
    </source>
</evidence>
<evidence type="ECO:0000313" key="2">
    <source>
        <dbReference type="EMBL" id="KAK3885993.1"/>
    </source>
</evidence>
<reference evidence="2" key="1">
    <citation type="submission" date="2023-10" db="EMBL/GenBank/DDBJ databases">
        <title>Genome assemblies of two species of porcelain crab, Petrolisthes cinctipes and Petrolisthes manimaculis (Anomura: Porcellanidae).</title>
        <authorList>
            <person name="Angst P."/>
        </authorList>
    </citation>
    <scope>NUCLEOTIDE SEQUENCE</scope>
    <source>
        <strain evidence="2">PB745_01</strain>
        <tissue evidence="2">Gill</tissue>
    </source>
</reference>